<reference evidence="1 2" key="1">
    <citation type="submission" date="2020-12" db="EMBL/GenBank/DDBJ databases">
        <title>Effect of drift, selection, and recombination on the evolution of hybrid genomes in Candida yeast pathogens.</title>
        <authorList>
            <person name="Mixao V."/>
            <person name="Ksiezopolska E."/>
            <person name="Saus E."/>
            <person name="Boekhout T."/>
            <person name="Gacser A."/>
            <person name="Gabaldon T."/>
        </authorList>
    </citation>
    <scope>NUCLEOTIDE SEQUENCE [LARGE SCALE GENOMIC DNA]</scope>
    <source>
        <strain evidence="1 2">BP57</strain>
    </source>
</reference>
<dbReference type="EMBL" id="JAEOAQ010000003">
    <property type="protein sequence ID" value="KAG5419466.1"/>
    <property type="molecule type" value="Genomic_DNA"/>
</dbReference>
<evidence type="ECO:0008006" key="3">
    <source>
        <dbReference type="Google" id="ProtNLM"/>
    </source>
</evidence>
<accession>A0A8H8DD44</accession>
<dbReference type="Proteomes" id="UP000669133">
    <property type="component" value="Unassembled WGS sequence"/>
</dbReference>
<proteinExistence type="predicted"/>
<keyword evidence="2" id="KW-1185">Reference proteome</keyword>
<dbReference type="GeneID" id="93651862"/>
<sequence>MPIQQHLQYQLSLRDLPDEVLTQIYDCLPLSTVKHLRLYHDLARRMQYQIYRNGEYSVLIDDEETDIASLDEKKEEKTEEGHRISQIQTNTQTIKHVARFHHYRVNISLTDFKTSIDNLKKYQSTIDEIFNRTTAITIKLVVILHYSLNRFNDVKDCLSNIDFISKLFNPNGINVCSVDLQLNKKS</sequence>
<name>A0A8H8DD44_9ASCO</name>
<comment type="caution">
    <text evidence="1">The sequence shown here is derived from an EMBL/GenBank/DDBJ whole genome shotgun (WGS) entry which is preliminary data.</text>
</comment>
<evidence type="ECO:0000313" key="2">
    <source>
        <dbReference type="Proteomes" id="UP000669133"/>
    </source>
</evidence>
<dbReference type="AlphaFoldDB" id="A0A8H8DD44"/>
<organism evidence="1 2">
    <name type="scientific">Candida metapsilosis</name>
    <dbReference type="NCBI Taxonomy" id="273372"/>
    <lineage>
        <taxon>Eukaryota</taxon>
        <taxon>Fungi</taxon>
        <taxon>Dikarya</taxon>
        <taxon>Ascomycota</taxon>
        <taxon>Saccharomycotina</taxon>
        <taxon>Pichiomycetes</taxon>
        <taxon>Debaryomycetaceae</taxon>
        <taxon>Candida/Lodderomyces clade</taxon>
        <taxon>Candida</taxon>
    </lineage>
</organism>
<protein>
    <recommendedName>
        <fullName evidence="3">F-box domain-containing protein</fullName>
    </recommendedName>
</protein>
<gene>
    <name evidence="1" type="ORF">I9W82_003233</name>
</gene>
<evidence type="ECO:0000313" key="1">
    <source>
        <dbReference type="EMBL" id="KAG5419466.1"/>
    </source>
</evidence>
<dbReference type="RefSeq" id="XP_067548582.1">
    <property type="nucleotide sequence ID" value="XM_067692177.1"/>
</dbReference>
<dbReference type="OrthoDB" id="4019356at2759"/>